<proteinExistence type="predicted"/>
<dbReference type="AlphaFoldDB" id="A0A0E9WUQ3"/>
<name>A0A0E9WUQ3_ANGAN</name>
<organism evidence="2">
    <name type="scientific">Anguilla anguilla</name>
    <name type="common">European freshwater eel</name>
    <name type="synonym">Muraena anguilla</name>
    <dbReference type="NCBI Taxonomy" id="7936"/>
    <lineage>
        <taxon>Eukaryota</taxon>
        <taxon>Metazoa</taxon>
        <taxon>Chordata</taxon>
        <taxon>Craniata</taxon>
        <taxon>Vertebrata</taxon>
        <taxon>Euteleostomi</taxon>
        <taxon>Actinopterygii</taxon>
        <taxon>Neopterygii</taxon>
        <taxon>Teleostei</taxon>
        <taxon>Anguilliformes</taxon>
        <taxon>Anguillidae</taxon>
        <taxon>Anguilla</taxon>
    </lineage>
</organism>
<evidence type="ECO:0000313" key="2">
    <source>
        <dbReference type="EMBL" id="JAH93255.1"/>
    </source>
</evidence>
<accession>A0A0E9WUQ3</accession>
<feature type="transmembrane region" description="Helical" evidence="1">
    <location>
        <begin position="41"/>
        <end position="58"/>
    </location>
</feature>
<keyword evidence="1" id="KW-0472">Membrane</keyword>
<evidence type="ECO:0000256" key="1">
    <source>
        <dbReference type="SAM" id="Phobius"/>
    </source>
</evidence>
<reference evidence="2" key="1">
    <citation type="submission" date="2014-11" db="EMBL/GenBank/DDBJ databases">
        <authorList>
            <person name="Amaro Gonzalez C."/>
        </authorList>
    </citation>
    <scope>NUCLEOTIDE SEQUENCE</scope>
</reference>
<keyword evidence="1" id="KW-1133">Transmembrane helix</keyword>
<reference evidence="2" key="2">
    <citation type="journal article" date="2015" name="Fish Shellfish Immunol.">
        <title>Early steps in the European eel (Anguilla anguilla)-Vibrio vulnificus interaction in the gills: Role of the RtxA13 toxin.</title>
        <authorList>
            <person name="Callol A."/>
            <person name="Pajuelo D."/>
            <person name="Ebbesson L."/>
            <person name="Teles M."/>
            <person name="MacKenzie S."/>
            <person name="Amaro C."/>
        </authorList>
    </citation>
    <scope>NUCLEOTIDE SEQUENCE</scope>
</reference>
<dbReference type="EMBL" id="GBXM01015322">
    <property type="protein sequence ID" value="JAH93255.1"/>
    <property type="molecule type" value="Transcribed_RNA"/>
</dbReference>
<sequence>MRFVFQFRSLAFSLFLLMLTIDVLTVRSLLLPHFREGEHAAPSVLLFFLFAYVSTSAFPDLNTGPFNANPFFYILCF</sequence>
<protein>
    <submittedName>
        <fullName evidence="2">Uncharacterized protein</fullName>
    </submittedName>
</protein>
<keyword evidence="1" id="KW-0812">Transmembrane</keyword>